<dbReference type="RefSeq" id="WP_135546841.1">
    <property type="nucleotide sequence ID" value="NZ_SPQQ01000003.1"/>
</dbReference>
<dbReference type="SUPFAM" id="SSF48371">
    <property type="entry name" value="ARM repeat"/>
    <property type="match status" value="1"/>
</dbReference>
<organism evidence="1 2">
    <name type="scientific">Desulfosporosinus fructosivorans</name>
    <dbReference type="NCBI Taxonomy" id="2018669"/>
    <lineage>
        <taxon>Bacteria</taxon>
        <taxon>Bacillati</taxon>
        <taxon>Bacillota</taxon>
        <taxon>Clostridia</taxon>
        <taxon>Eubacteriales</taxon>
        <taxon>Desulfitobacteriaceae</taxon>
        <taxon>Desulfosporosinus</taxon>
    </lineage>
</organism>
<dbReference type="InterPro" id="IPR016024">
    <property type="entry name" value="ARM-type_fold"/>
</dbReference>
<comment type="caution">
    <text evidence="1">The sequence shown here is derived from an EMBL/GenBank/DDBJ whole genome shotgun (WGS) entry which is preliminary data.</text>
</comment>
<dbReference type="Proteomes" id="UP000298460">
    <property type="component" value="Unassembled WGS sequence"/>
</dbReference>
<sequence>MGEIREKLINAYLQGDLLKILCEANLNNIDNRKFIGKEIAILHNEGEIDAIAEFRQFLLNLKGRELRLIRDIFKEALPEINASVASVMDCIKHLATESSNDLARRSLFEPFIKYCEADSRRPEEVLHIVESNNDKMLDFIVPAIIAGSNSELSKYIAIVIALTHHVKQGVRVRAVDALGRINYCNSIPLVADALCALDCVIQSEQDDYLLGTGIKSAFSLYLADKNIENDVANLINVALYHKGELSLHAASEVLAFNTEKISDVLFDIMLDALKFTKSQNKDTLENIGFGLLHLVKTNQEEKAFSFLESLLIQNDGDLSILAVESLIHYMYFDNRQILNELATRWFISKNILLCSAIMDIVGLGYEDDIVLLANTHQIEGQPEGPYLFAARKAIGWLFTNPVSCVSFIVSLIDASSKDEAEQITDLLFDPLLISYPGKVKQYLESILLCQSPKVQSVLNTSLAKLESYHVDLKAAWNIPDLLPSQAQRETHLRLMNRQFTDSFNEAQKSSIVNLICSKSVLLYGRKSINYVHYPNAQIQRMEVPLHSFGHSIEYPSLNNIDPHGLEYMLRVFRAEGCK</sequence>
<dbReference type="AlphaFoldDB" id="A0A4Z0R9A4"/>
<name>A0A4Z0R9A4_9FIRM</name>
<gene>
    <name evidence="1" type="ORF">E4K67_11925</name>
</gene>
<protein>
    <submittedName>
        <fullName evidence="1">Uncharacterized protein</fullName>
    </submittedName>
</protein>
<dbReference type="OrthoDB" id="9178514at2"/>
<keyword evidence="2" id="KW-1185">Reference proteome</keyword>
<dbReference type="EMBL" id="SPQQ01000003">
    <property type="protein sequence ID" value="TGE38617.1"/>
    <property type="molecule type" value="Genomic_DNA"/>
</dbReference>
<evidence type="ECO:0000313" key="1">
    <source>
        <dbReference type="EMBL" id="TGE38617.1"/>
    </source>
</evidence>
<reference evidence="1 2" key="1">
    <citation type="submission" date="2019-03" db="EMBL/GenBank/DDBJ databases">
        <title>Draft Genome Sequence of Desulfosporosinus fructosivorans Strain 63.6F, Isolated from Marine Sediment in the Baltic Sea.</title>
        <authorList>
            <person name="Hausmann B."/>
            <person name="Vandieken V."/>
            <person name="Pjevac P."/>
            <person name="Schreck K."/>
            <person name="Herbold C.W."/>
            <person name="Loy A."/>
        </authorList>
    </citation>
    <scope>NUCLEOTIDE SEQUENCE [LARGE SCALE GENOMIC DNA]</scope>
    <source>
        <strain evidence="1 2">63.6F</strain>
    </source>
</reference>
<accession>A0A4Z0R9A4</accession>
<evidence type="ECO:0000313" key="2">
    <source>
        <dbReference type="Proteomes" id="UP000298460"/>
    </source>
</evidence>
<proteinExistence type="predicted"/>